<dbReference type="SUPFAM" id="SSF57667">
    <property type="entry name" value="beta-beta-alpha zinc fingers"/>
    <property type="match status" value="1"/>
</dbReference>
<feature type="compositionally biased region" description="Low complexity" evidence="6">
    <location>
        <begin position="286"/>
        <end position="297"/>
    </location>
</feature>
<feature type="region of interest" description="Disordered" evidence="6">
    <location>
        <begin position="360"/>
        <end position="391"/>
    </location>
</feature>
<dbReference type="AlphaFoldDB" id="A0A1Y2GAJ3"/>
<dbReference type="Proteomes" id="UP000193648">
    <property type="component" value="Unassembled WGS sequence"/>
</dbReference>
<evidence type="ECO:0000256" key="4">
    <source>
        <dbReference type="ARBA" id="ARBA00022833"/>
    </source>
</evidence>
<dbReference type="RefSeq" id="XP_021877146.1">
    <property type="nucleotide sequence ID" value="XM_022025615.1"/>
</dbReference>
<dbReference type="PANTHER" id="PTHR14196:SF12">
    <property type="entry name" value="ZINC FINGER PROTEIN 208-LIKE"/>
    <property type="match status" value="1"/>
</dbReference>
<dbReference type="InterPro" id="IPR036236">
    <property type="entry name" value="Znf_C2H2_sf"/>
</dbReference>
<dbReference type="InParanoid" id="A0A1Y2GAJ3"/>
<dbReference type="STRING" id="64571.A0A1Y2GAJ3"/>
<dbReference type="GO" id="GO:0000981">
    <property type="term" value="F:DNA-binding transcription factor activity, RNA polymerase II-specific"/>
    <property type="evidence" value="ECO:0007669"/>
    <property type="project" value="TreeGrafter"/>
</dbReference>
<evidence type="ECO:0000256" key="2">
    <source>
        <dbReference type="ARBA" id="ARBA00022737"/>
    </source>
</evidence>
<dbReference type="Pfam" id="PF00096">
    <property type="entry name" value="zf-C2H2"/>
    <property type="match status" value="2"/>
</dbReference>
<dbReference type="InterPro" id="IPR050717">
    <property type="entry name" value="C2H2-ZF_Transcription_Reg"/>
</dbReference>
<gene>
    <name evidence="8" type="ORF">BCR41DRAFT_361806</name>
</gene>
<evidence type="ECO:0000259" key="7">
    <source>
        <dbReference type="PROSITE" id="PS50157"/>
    </source>
</evidence>
<feature type="domain" description="C2H2-type" evidence="7">
    <location>
        <begin position="342"/>
        <end position="370"/>
    </location>
</feature>
<dbReference type="InterPro" id="IPR013087">
    <property type="entry name" value="Znf_C2H2_type"/>
</dbReference>
<evidence type="ECO:0000256" key="5">
    <source>
        <dbReference type="PROSITE-ProRule" id="PRU00042"/>
    </source>
</evidence>
<protein>
    <recommendedName>
        <fullName evidence="7">C2H2-type domain-containing protein</fullName>
    </recommendedName>
</protein>
<feature type="compositionally biased region" description="Acidic residues" evidence="6">
    <location>
        <begin position="212"/>
        <end position="226"/>
    </location>
</feature>
<dbReference type="PROSITE" id="PS00028">
    <property type="entry name" value="ZINC_FINGER_C2H2_1"/>
    <property type="match status" value="2"/>
</dbReference>
<dbReference type="EMBL" id="MCFF01000050">
    <property type="protein sequence ID" value="ORZ05572.1"/>
    <property type="molecule type" value="Genomic_DNA"/>
</dbReference>
<evidence type="ECO:0000313" key="9">
    <source>
        <dbReference type="Proteomes" id="UP000193648"/>
    </source>
</evidence>
<evidence type="ECO:0000256" key="3">
    <source>
        <dbReference type="ARBA" id="ARBA00022771"/>
    </source>
</evidence>
<dbReference type="GO" id="GO:0008270">
    <property type="term" value="F:zinc ion binding"/>
    <property type="evidence" value="ECO:0007669"/>
    <property type="project" value="UniProtKB-KW"/>
</dbReference>
<dbReference type="GO" id="GO:0000977">
    <property type="term" value="F:RNA polymerase II transcription regulatory region sequence-specific DNA binding"/>
    <property type="evidence" value="ECO:0007669"/>
    <property type="project" value="TreeGrafter"/>
</dbReference>
<evidence type="ECO:0000256" key="1">
    <source>
        <dbReference type="ARBA" id="ARBA00022723"/>
    </source>
</evidence>
<keyword evidence="9" id="KW-1185">Reference proteome</keyword>
<dbReference type="PROSITE" id="PS50157">
    <property type="entry name" value="ZINC_FINGER_C2H2_2"/>
    <property type="match status" value="2"/>
</dbReference>
<feature type="domain" description="C2H2-type" evidence="7">
    <location>
        <begin position="314"/>
        <end position="341"/>
    </location>
</feature>
<comment type="caution">
    <text evidence="8">The sequence shown here is derived from an EMBL/GenBank/DDBJ whole genome shotgun (WGS) entry which is preliminary data.</text>
</comment>
<accession>A0A1Y2GAJ3</accession>
<feature type="region of interest" description="Disordered" evidence="6">
    <location>
        <begin position="190"/>
        <end position="300"/>
    </location>
</feature>
<proteinExistence type="predicted"/>
<keyword evidence="3 5" id="KW-0863">Zinc-finger</keyword>
<evidence type="ECO:0000256" key="6">
    <source>
        <dbReference type="SAM" id="MobiDB-lite"/>
    </source>
</evidence>
<dbReference type="GeneID" id="33567459"/>
<reference evidence="8 9" key="1">
    <citation type="submission" date="2016-07" db="EMBL/GenBank/DDBJ databases">
        <title>Pervasive Adenine N6-methylation of Active Genes in Fungi.</title>
        <authorList>
            <consortium name="DOE Joint Genome Institute"/>
            <person name="Mondo S.J."/>
            <person name="Dannebaum R.O."/>
            <person name="Kuo R.C."/>
            <person name="Labutti K."/>
            <person name="Haridas S."/>
            <person name="Kuo A."/>
            <person name="Salamov A."/>
            <person name="Ahrendt S.R."/>
            <person name="Lipzen A."/>
            <person name="Sullivan W."/>
            <person name="Andreopoulos W.B."/>
            <person name="Clum A."/>
            <person name="Lindquist E."/>
            <person name="Daum C."/>
            <person name="Ramamoorthy G.K."/>
            <person name="Gryganskyi A."/>
            <person name="Culley D."/>
            <person name="Magnuson J.K."/>
            <person name="James T.Y."/>
            <person name="O'Malley M.A."/>
            <person name="Stajich J.E."/>
            <person name="Spatafora J.W."/>
            <person name="Visel A."/>
            <person name="Grigoriev I.V."/>
        </authorList>
    </citation>
    <scope>NUCLEOTIDE SEQUENCE [LARGE SCALE GENOMIC DNA]</scope>
    <source>
        <strain evidence="8 9">NRRL 3116</strain>
    </source>
</reference>
<evidence type="ECO:0000313" key="8">
    <source>
        <dbReference type="EMBL" id="ORZ05572.1"/>
    </source>
</evidence>
<organism evidence="8 9">
    <name type="scientific">Lobosporangium transversale</name>
    <dbReference type="NCBI Taxonomy" id="64571"/>
    <lineage>
        <taxon>Eukaryota</taxon>
        <taxon>Fungi</taxon>
        <taxon>Fungi incertae sedis</taxon>
        <taxon>Mucoromycota</taxon>
        <taxon>Mortierellomycotina</taxon>
        <taxon>Mortierellomycetes</taxon>
        <taxon>Mortierellales</taxon>
        <taxon>Mortierellaceae</taxon>
        <taxon>Lobosporangium</taxon>
    </lineage>
</organism>
<dbReference type="GO" id="GO:0005634">
    <property type="term" value="C:nucleus"/>
    <property type="evidence" value="ECO:0007669"/>
    <property type="project" value="TreeGrafter"/>
</dbReference>
<dbReference type="OrthoDB" id="6077919at2759"/>
<feature type="compositionally biased region" description="Polar residues" evidence="6">
    <location>
        <begin position="367"/>
        <end position="391"/>
    </location>
</feature>
<keyword evidence="4" id="KW-0862">Zinc</keyword>
<sequence>MGTMFYGSQPQAIQNAYVTSTEPIPILQQHPLQQQQQTVQRQQQEQEMYRLLLQQFDNLESSLFSPSPIISSCSSSLSNSPYLESPLMAVASDFDLFPMNNAAGTRQAAVSGYPSAPVMAPPSSPTTQAMYSQTGGYHQLTPPTNPIDLESGTCSLFKHDAFSNTQQPMTTELSMLCKCPGKFPCGEQLPTDSIESVSPVGSPLEDIHESDNNESDFGSEEEDQQQELEHDSDPTYVPTHARSTKASRSKSMVINTSVSAPYSSPYSKDPAPSPKTPVRQDKRRSSSGSFSSFGHSHNQQLLDPNMVPEIKDIHVCPVCDRRFTRPFNLRSHLMTHTTARPFPCDECHWKFTRQHDLLRHKRAKHPNSVNTAPTTGQKKTSANKSRSASAA</sequence>
<name>A0A1Y2GAJ3_9FUNG</name>
<dbReference type="PANTHER" id="PTHR14196">
    <property type="entry name" value="ODD-SKIPPED - RELATED"/>
    <property type="match status" value="1"/>
</dbReference>
<dbReference type="Gene3D" id="3.30.160.60">
    <property type="entry name" value="Classic Zinc Finger"/>
    <property type="match status" value="2"/>
</dbReference>
<feature type="compositionally biased region" description="Polar residues" evidence="6">
    <location>
        <begin position="249"/>
        <end position="266"/>
    </location>
</feature>
<keyword evidence="1" id="KW-0479">Metal-binding</keyword>
<keyword evidence="2" id="KW-0677">Repeat</keyword>
<dbReference type="SMART" id="SM00355">
    <property type="entry name" value="ZnF_C2H2"/>
    <property type="match status" value="2"/>
</dbReference>